<keyword evidence="3" id="KW-0645">Protease</keyword>
<evidence type="ECO:0000313" key="4">
    <source>
        <dbReference type="Proteomes" id="UP000799291"/>
    </source>
</evidence>
<dbReference type="PANTHER" id="PTHR47966:SF47">
    <property type="entry name" value="ENDOPEPTIDASE, PUTATIVE (AFU_ORTHOLOGUE AFUA_3G01220)-RELATED"/>
    <property type="match status" value="1"/>
</dbReference>
<dbReference type="SUPFAM" id="SSF50630">
    <property type="entry name" value="Acid proteases"/>
    <property type="match status" value="1"/>
</dbReference>
<proteinExistence type="inferred from homology"/>
<dbReference type="AlphaFoldDB" id="A0A6G1IS33"/>
<dbReference type="GO" id="GO:0006508">
    <property type="term" value="P:proteolysis"/>
    <property type="evidence" value="ECO:0007669"/>
    <property type="project" value="UniProtKB-KW"/>
</dbReference>
<protein>
    <submittedName>
        <fullName evidence="3">Acid protease</fullName>
    </submittedName>
</protein>
<keyword evidence="3" id="KW-0378">Hydrolase</keyword>
<dbReference type="Pfam" id="PF00026">
    <property type="entry name" value="Asp"/>
    <property type="match status" value="1"/>
</dbReference>
<dbReference type="PROSITE" id="PS51767">
    <property type="entry name" value="PEPTIDASE_A1"/>
    <property type="match status" value="1"/>
</dbReference>
<evidence type="ECO:0000313" key="3">
    <source>
        <dbReference type="EMBL" id="KAF2680908.1"/>
    </source>
</evidence>
<evidence type="ECO:0000259" key="2">
    <source>
        <dbReference type="PROSITE" id="PS51767"/>
    </source>
</evidence>
<dbReference type="GO" id="GO:0004190">
    <property type="term" value="F:aspartic-type endopeptidase activity"/>
    <property type="evidence" value="ECO:0007669"/>
    <property type="project" value="InterPro"/>
</dbReference>
<reference evidence="3" key="1">
    <citation type="journal article" date="2020" name="Stud. Mycol.">
        <title>101 Dothideomycetes genomes: a test case for predicting lifestyles and emergence of pathogens.</title>
        <authorList>
            <person name="Haridas S."/>
            <person name="Albert R."/>
            <person name="Binder M."/>
            <person name="Bloem J."/>
            <person name="Labutti K."/>
            <person name="Salamov A."/>
            <person name="Andreopoulos B."/>
            <person name="Baker S."/>
            <person name="Barry K."/>
            <person name="Bills G."/>
            <person name="Bluhm B."/>
            <person name="Cannon C."/>
            <person name="Castanera R."/>
            <person name="Culley D."/>
            <person name="Daum C."/>
            <person name="Ezra D."/>
            <person name="Gonzalez J."/>
            <person name="Henrissat B."/>
            <person name="Kuo A."/>
            <person name="Liang C."/>
            <person name="Lipzen A."/>
            <person name="Lutzoni F."/>
            <person name="Magnuson J."/>
            <person name="Mondo S."/>
            <person name="Nolan M."/>
            <person name="Ohm R."/>
            <person name="Pangilinan J."/>
            <person name="Park H.-J."/>
            <person name="Ramirez L."/>
            <person name="Alfaro M."/>
            <person name="Sun H."/>
            <person name="Tritt A."/>
            <person name="Yoshinaga Y."/>
            <person name="Zwiers L.-H."/>
            <person name="Turgeon B."/>
            <person name="Goodwin S."/>
            <person name="Spatafora J."/>
            <person name="Crous P."/>
            <person name="Grigoriev I."/>
        </authorList>
    </citation>
    <scope>NUCLEOTIDE SEQUENCE</scope>
    <source>
        <strain evidence="3">CBS 122367</strain>
    </source>
</reference>
<evidence type="ECO:0000256" key="1">
    <source>
        <dbReference type="ARBA" id="ARBA00007447"/>
    </source>
</evidence>
<gene>
    <name evidence="3" type="ORF">K458DRAFT_407044</name>
</gene>
<dbReference type="Gene3D" id="2.40.70.10">
    <property type="entry name" value="Acid Proteases"/>
    <property type="match status" value="1"/>
</dbReference>
<dbReference type="Proteomes" id="UP000799291">
    <property type="component" value="Unassembled WGS sequence"/>
</dbReference>
<dbReference type="InterPro" id="IPR033121">
    <property type="entry name" value="PEPTIDASE_A1"/>
</dbReference>
<dbReference type="OrthoDB" id="15189at2759"/>
<dbReference type="InterPro" id="IPR001461">
    <property type="entry name" value="Aspartic_peptidase_A1"/>
</dbReference>
<comment type="similarity">
    <text evidence="1">Belongs to the peptidase A1 family.</text>
</comment>
<feature type="domain" description="Peptidase A1" evidence="2">
    <location>
        <begin position="1"/>
        <end position="360"/>
    </location>
</feature>
<dbReference type="GO" id="GO:0000324">
    <property type="term" value="C:fungal-type vacuole"/>
    <property type="evidence" value="ECO:0007669"/>
    <property type="project" value="TreeGrafter"/>
</dbReference>
<dbReference type="EMBL" id="MU005594">
    <property type="protein sequence ID" value="KAF2680908.1"/>
    <property type="molecule type" value="Genomic_DNA"/>
</dbReference>
<dbReference type="PANTHER" id="PTHR47966">
    <property type="entry name" value="BETA-SITE APP-CLEAVING ENZYME, ISOFORM A-RELATED"/>
    <property type="match status" value="1"/>
</dbReference>
<sequence length="365" mass="39093">MNNILPLATAPHPHPVAPSPKYLHKRRILSTVLSAVDASQQANEDSTSTSDTAAEVQQDLITLGGRVYMTNITLANREHTLFLTGMMGTEELGIGGVIQDELKVRQTIGVVERGWRMGDGLSSGLMRLAYPMLASNYQDLNYTSVVRALFQDGAVPQFFSHALSRPTLAILVSGGLLAIGGIPDIPHNLDFVSVPIHPIVQNTYTFYSIPVDGFDITPPPSTSTPSRLSAPGVGAWNYTISPLDMIIDSGSSLLHVFDLIVDYIASLFIPPAWYSPTSHTYLVPCTAAAPRVGIIIAGKAFYIHEEDLMNKGPGAGRDGKVGLCTLAVMRLEGGDAVLGDSWLKGVLAVFGVGDGGMRFAGRENY</sequence>
<keyword evidence="4" id="KW-1185">Reference proteome</keyword>
<dbReference type="InterPro" id="IPR021109">
    <property type="entry name" value="Peptidase_aspartic_dom_sf"/>
</dbReference>
<accession>A0A6G1IS33</accession>
<organism evidence="3 4">
    <name type="scientific">Lentithecium fluviatile CBS 122367</name>
    <dbReference type="NCBI Taxonomy" id="1168545"/>
    <lineage>
        <taxon>Eukaryota</taxon>
        <taxon>Fungi</taxon>
        <taxon>Dikarya</taxon>
        <taxon>Ascomycota</taxon>
        <taxon>Pezizomycotina</taxon>
        <taxon>Dothideomycetes</taxon>
        <taxon>Pleosporomycetidae</taxon>
        <taxon>Pleosporales</taxon>
        <taxon>Massarineae</taxon>
        <taxon>Lentitheciaceae</taxon>
        <taxon>Lentithecium</taxon>
    </lineage>
</organism>
<name>A0A6G1IS33_9PLEO</name>